<dbReference type="GO" id="GO:0070072">
    <property type="term" value="P:vacuolar proton-transporting V-type ATPase complex assembly"/>
    <property type="evidence" value="ECO:0007669"/>
    <property type="project" value="InterPro"/>
</dbReference>
<reference evidence="7" key="1">
    <citation type="submission" date="2021-01" db="UniProtKB">
        <authorList>
            <consortium name="EnsemblMetazoa"/>
        </authorList>
    </citation>
    <scope>IDENTIFICATION</scope>
</reference>
<evidence type="ECO:0000256" key="2">
    <source>
        <dbReference type="ARBA" id="ARBA00022824"/>
    </source>
</evidence>
<keyword evidence="5" id="KW-0968">Cytoplasmic vesicle</keyword>
<dbReference type="PANTHER" id="PTHR31792">
    <property type="entry name" value="VACUOLAR ATPASE ASSEMBLY INTEGRAL MEMBRANE PROTEIN VMA21"/>
    <property type="match status" value="1"/>
</dbReference>
<protein>
    <recommendedName>
        <fullName evidence="9">Vacuolar ATPase assembly integral membrane protein VMA21 homolog</fullName>
    </recommendedName>
</protein>
<evidence type="ECO:0000256" key="5">
    <source>
        <dbReference type="ARBA" id="ARBA00023329"/>
    </source>
</evidence>
<dbReference type="GO" id="GO:0031410">
    <property type="term" value="C:cytoplasmic vesicle"/>
    <property type="evidence" value="ECO:0007669"/>
    <property type="project" value="UniProtKB-KW"/>
</dbReference>
<evidence type="ECO:0000256" key="6">
    <source>
        <dbReference type="SAM" id="Phobius"/>
    </source>
</evidence>
<feature type="transmembrane region" description="Helical" evidence="6">
    <location>
        <begin position="51"/>
        <end position="72"/>
    </location>
</feature>
<keyword evidence="8" id="KW-1185">Reference proteome</keyword>
<sequence>MRYTDRPVQENNHHRRYSCDDRVTLCHPVSSTFKMTSSSSPILPSNDVGPVGTLLFFSLLMIVCPISTFFIVRSTLVHFATDMLTSSIAAAVCSILAVHGVVAMFVYKAYHEKDDGPSPALVDKDSKVPQKID</sequence>
<keyword evidence="4 6" id="KW-0472">Membrane</keyword>
<dbReference type="Proteomes" id="UP000594260">
    <property type="component" value="Unplaced"/>
</dbReference>
<dbReference type="RefSeq" id="XP_022662030.1">
    <property type="nucleotide sequence ID" value="XM_022806295.1"/>
</dbReference>
<dbReference type="KEGG" id="vde:111250692"/>
<evidence type="ECO:0008006" key="9">
    <source>
        <dbReference type="Google" id="ProtNLM"/>
    </source>
</evidence>
<evidence type="ECO:0000313" key="7">
    <source>
        <dbReference type="EnsemblMetazoa" id="XP_022662030"/>
    </source>
</evidence>
<dbReference type="EnsemblMetazoa" id="XM_022806295">
    <property type="protein sequence ID" value="XP_022662030"/>
    <property type="gene ID" value="LOC111250692"/>
</dbReference>
<dbReference type="PANTHER" id="PTHR31792:SF3">
    <property type="entry name" value="VACUOLAR ATPASE ASSEMBLY INTEGRAL MEMBRANE PROTEIN VMA21"/>
    <property type="match status" value="1"/>
</dbReference>
<dbReference type="Pfam" id="PF09446">
    <property type="entry name" value="VMA21"/>
    <property type="match status" value="1"/>
</dbReference>
<evidence type="ECO:0000256" key="4">
    <source>
        <dbReference type="ARBA" id="ARBA00023136"/>
    </source>
</evidence>
<dbReference type="AlphaFoldDB" id="A0A7M7K5Q5"/>
<evidence type="ECO:0000313" key="8">
    <source>
        <dbReference type="Proteomes" id="UP000594260"/>
    </source>
</evidence>
<feature type="transmembrane region" description="Helical" evidence="6">
    <location>
        <begin position="84"/>
        <end position="107"/>
    </location>
</feature>
<dbReference type="GO" id="GO:0005789">
    <property type="term" value="C:endoplasmic reticulum membrane"/>
    <property type="evidence" value="ECO:0007669"/>
    <property type="project" value="TreeGrafter"/>
</dbReference>
<name>A0A7M7K5Q5_VARDE</name>
<dbReference type="InterPro" id="IPR019013">
    <property type="entry name" value="Vma21"/>
</dbReference>
<dbReference type="FunCoup" id="A0A7M7K5Q5">
    <property type="interactions" value="3"/>
</dbReference>
<organism evidence="7 8">
    <name type="scientific">Varroa destructor</name>
    <name type="common">Honeybee mite</name>
    <dbReference type="NCBI Taxonomy" id="109461"/>
    <lineage>
        <taxon>Eukaryota</taxon>
        <taxon>Metazoa</taxon>
        <taxon>Ecdysozoa</taxon>
        <taxon>Arthropoda</taxon>
        <taxon>Chelicerata</taxon>
        <taxon>Arachnida</taxon>
        <taxon>Acari</taxon>
        <taxon>Parasitiformes</taxon>
        <taxon>Mesostigmata</taxon>
        <taxon>Gamasina</taxon>
        <taxon>Dermanyssoidea</taxon>
        <taxon>Varroidae</taxon>
        <taxon>Varroa</taxon>
    </lineage>
</organism>
<keyword evidence="3 6" id="KW-1133">Transmembrane helix</keyword>
<dbReference type="OrthoDB" id="160405at2759"/>
<proteinExistence type="predicted"/>
<dbReference type="GeneID" id="111250692"/>
<evidence type="ECO:0000256" key="1">
    <source>
        <dbReference type="ARBA" id="ARBA00022692"/>
    </source>
</evidence>
<keyword evidence="2" id="KW-0256">Endoplasmic reticulum</keyword>
<keyword evidence="1 6" id="KW-0812">Transmembrane</keyword>
<dbReference type="InParanoid" id="A0A7M7K5Q5"/>
<evidence type="ECO:0000256" key="3">
    <source>
        <dbReference type="ARBA" id="ARBA00022989"/>
    </source>
</evidence>
<accession>A0A7M7K5Q5</accession>